<reference evidence="2 3" key="1">
    <citation type="submission" date="2018-08" db="EMBL/GenBank/DDBJ databases">
        <title>Complete genome sequencing of Blastochloris tepida GI.</title>
        <authorList>
            <person name="Tsukatani Y."/>
            <person name="Mori H."/>
        </authorList>
    </citation>
    <scope>NUCLEOTIDE SEQUENCE [LARGE SCALE GENOMIC DNA]</scope>
    <source>
        <strain evidence="2 3">GI</strain>
    </source>
</reference>
<dbReference type="OrthoDB" id="9794300at2"/>
<name>A0A348FZR4_9HYPH</name>
<sequence>MSGRTGHPGWRRAHLVAALSALLIALGAAEVCAQTSPVNPPAPAPPLLFDENSRRVAEEMLSRLNAPKLDKVLREIGRSAPAGLYDCLCRAVPHTTGVGVRYKDGMCELAGYGVWQEPLPDNVDAWRACLEQSVYADGLDVVSVLAAVTPAATAPKPRTAAERLRQAVMRLRGQCLPTAHNAEAIIDRYETEIADAASMAADGLRGPMPRPRDAEVIREAAEALDRTADSPCEQAIELALILEQANVRTVSEYVGALAAGFALPDDAPGVTWEAATWLNTVKTLSLPLFVAGVALDFKTGVGQEIADQQMHKAVAEGLAEAQQLLRDSRGWDKVGYDATVATYRRDLAQMKAAFEAAAAEPSRQLQAVGGELKARYLDTPEESAQKASHYAELEASRAALTEELTKLGNAYRLEAARSEIALAYLESFRKPLLETGCDGWRKARQAAGCPALDPAAAGRRP</sequence>
<feature type="signal peptide" evidence="1">
    <location>
        <begin position="1"/>
        <end position="33"/>
    </location>
</feature>
<dbReference type="KEGG" id="blag:BLTE_14820"/>
<dbReference type="RefSeq" id="WP_126398938.1">
    <property type="nucleotide sequence ID" value="NZ_AP018907.1"/>
</dbReference>
<feature type="chain" id="PRO_5016890470" evidence="1">
    <location>
        <begin position="34"/>
        <end position="461"/>
    </location>
</feature>
<organism evidence="2 3">
    <name type="scientific">Blastochloris tepida</name>
    <dbReference type="NCBI Taxonomy" id="2233851"/>
    <lineage>
        <taxon>Bacteria</taxon>
        <taxon>Pseudomonadati</taxon>
        <taxon>Pseudomonadota</taxon>
        <taxon>Alphaproteobacteria</taxon>
        <taxon>Hyphomicrobiales</taxon>
        <taxon>Blastochloridaceae</taxon>
        <taxon>Blastochloris</taxon>
    </lineage>
</organism>
<keyword evidence="1" id="KW-0732">Signal</keyword>
<evidence type="ECO:0000256" key="1">
    <source>
        <dbReference type="SAM" id="SignalP"/>
    </source>
</evidence>
<protein>
    <submittedName>
        <fullName evidence="2">Uncharacterized protein</fullName>
    </submittedName>
</protein>
<keyword evidence="3" id="KW-1185">Reference proteome</keyword>
<proteinExistence type="predicted"/>
<dbReference type="AlphaFoldDB" id="A0A348FZR4"/>
<dbReference type="EMBL" id="AP018907">
    <property type="protein sequence ID" value="BBF92797.1"/>
    <property type="molecule type" value="Genomic_DNA"/>
</dbReference>
<gene>
    <name evidence="2" type="ORF">BLTE_14820</name>
</gene>
<dbReference type="Proteomes" id="UP000266934">
    <property type="component" value="Chromosome"/>
</dbReference>
<accession>A0A348FZR4</accession>
<evidence type="ECO:0000313" key="3">
    <source>
        <dbReference type="Proteomes" id="UP000266934"/>
    </source>
</evidence>
<evidence type="ECO:0000313" key="2">
    <source>
        <dbReference type="EMBL" id="BBF92797.1"/>
    </source>
</evidence>